<feature type="transmembrane region" description="Helical" evidence="5">
    <location>
        <begin position="71"/>
        <end position="90"/>
    </location>
</feature>
<protein>
    <submittedName>
        <fullName evidence="6">Uncharacterized protein</fullName>
    </submittedName>
</protein>
<dbReference type="GO" id="GO:0016705">
    <property type="term" value="F:oxidoreductase activity, acting on paired donors, with incorporation or reduction of molecular oxygen"/>
    <property type="evidence" value="ECO:0007669"/>
    <property type="project" value="InterPro"/>
</dbReference>
<keyword evidence="2 5" id="KW-0812">Transmembrane</keyword>
<reference evidence="6 7" key="1">
    <citation type="journal article" date="2012" name="PLoS Pathog.">
        <title>Diverse lifestyles and strategies of plant pathogenesis encoded in the genomes of eighteen Dothideomycetes fungi.</title>
        <authorList>
            <person name="Ohm R.A."/>
            <person name="Feau N."/>
            <person name="Henrissat B."/>
            <person name="Schoch C.L."/>
            <person name="Horwitz B.A."/>
            <person name="Barry K.W."/>
            <person name="Condon B.J."/>
            <person name="Copeland A.C."/>
            <person name="Dhillon B."/>
            <person name="Glaser F."/>
            <person name="Hesse C.N."/>
            <person name="Kosti I."/>
            <person name="LaButti K."/>
            <person name="Lindquist E.A."/>
            <person name="Lucas S."/>
            <person name="Salamov A.A."/>
            <person name="Bradshaw R.E."/>
            <person name="Ciuffetti L."/>
            <person name="Hamelin R.C."/>
            <person name="Kema G.H.J."/>
            <person name="Lawrence C."/>
            <person name="Scott J.A."/>
            <person name="Spatafora J.W."/>
            <person name="Turgeon B.G."/>
            <person name="de Wit P.J.G.M."/>
            <person name="Zhong S."/>
            <person name="Goodwin S.B."/>
            <person name="Grigoriev I.V."/>
        </authorList>
    </citation>
    <scope>NUCLEOTIDE SEQUENCE [LARGE SCALE GENOMIC DNA]</scope>
    <source>
        <strain evidence="6 7">CIRAD86</strain>
    </source>
</reference>
<evidence type="ECO:0000256" key="1">
    <source>
        <dbReference type="ARBA" id="ARBA00004141"/>
    </source>
</evidence>
<dbReference type="InterPro" id="IPR007568">
    <property type="entry name" value="RTA1"/>
</dbReference>
<evidence type="ECO:0000256" key="4">
    <source>
        <dbReference type="ARBA" id="ARBA00023136"/>
    </source>
</evidence>
<feature type="transmembrane region" description="Helical" evidence="5">
    <location>
        <begin position="102"/>
        <end position="131"/>
    </location>
</feature>
<dbReference type="KEGG" id="pfj:MYCFIDRAFT_212929"/>
<dbReference type="EMBL" id="KB446555">
    <property type="protein sequence ID" value="EME87543.1"/>
    <property type="molecule type" value="Genomic_DNA"/>
</dbReference>
<accession>N1Q9H7</accession>
<dbReference type="Proteomes" id="UP000016932">
    <property type="component" value="Unassembled WGS sequence"/>
</dbReference>
<dbReference type="GO" id="GO:0020037">
    <property type="term" value="F:heme binding"/>
    <property type="evidence" value="ECO:0007669"/>
    <property type="project" value="InterPro"/>
</dbReference>
<evidence type="ECO:0000256" key="2">
    <source>
        <dbReference type="ARBA" id="ARBA00022692"/>
    </source>
</evidence>
<proteinExistence type="predicted"/>
<dbReference type="SUPFAM" id="SSF48264">
    <property type="entry name" value="Cytochrome P450"/>
    <property type="match status" value="1"/>
</dbReference>
<dbReference type="eggNOG" id="ENOG502QU4U">
    <property type="taxonomic scope" value="Eukaryota"/>
</dbReference>
<dbReference type="OrthoDB" id="4521223at2759"/>
<keyword evidence="3 5" id="KW-1133">Transmembrane helix</keyword>
<dbReference type="RefSeq" id="XP_007920941.1">
    <property type="nucleotide sequence ID" value="XM_007922750.1"/>
</dbReference>
<feature type="transmembrane region" description="Helical" evidence="5">
    <location>
        <begin position="181"/>
        <end position="205"/>
    </location>
</feature>
<dbReference type="InterPro" id="IPR036396">
    <property type="entry name" value="Cyt_P450_sf"/>
</dbReference>
<comment type="subcellular location">
    <subcellularLocation>
        <location evidence="1">Membrane</location>
        <topology evidence="1">Multi-pass membrane protein</topology>
    </subcellularLocation>
</comment>
<evidence type="ECO:0000256" key="3">
    <source>
        <dbReference type="ARBA" id="ARBA00022989"/>
    </source>
</evidence>
<organism evidence="6 7">
    <name type="scientific">Pseudocercospora fijiensis (strain CIRAD86)</name>
    <name type="common">Black leaf streak disease fungus</name>
    <name type="synonym">Mycosphaerella fijiensis</name>
    <dbReference type="NCBI Taxonomy" id="383855"/>
    <lineage>
        <taxon>Eukaryota</taxon>
        <taxon>Fungi</taxon>
        <taxon>Dikarya</taxon>
        <taxon>Ascomycota</taxon>
        <taxon>Pezizomycotina</taxon>
        <taxon>Dothideomycetes</taxon>
        <taxon>Dothideomycetidae</taxon>
        <taxon>Mycosphaerellales</taxon>
        <taxon>Mycosphaerellaceae</taxon>
        <taxon>Pseudocercospora</taxon>
    </lineage>
</organism>
<dbReference type="Pfam" id="PF04479">
    <property type="entry name" value="RTA1"/>
    <property type="match status" value="1"/>
</dbReference>
<dbReference type="GO" id="GO:0005886">
    <property type="term" value="C:plasma membrane"/>
    <property type="evidence" value="ECO:0007669"/>
    <property type="project" value="TreeGrafter"/>
</dbReference>
<feature type="transmembrane region" description="Helical" evidence="5">
    <location>
        <begin position="267"/>
        <end position="285"/>
    </location>
</feature>
<dbReference type="AlphaFoldDB" id="N1Q9H7"/>
<feature type="transmembrane region" description="Helical" evidence="5">
    <location>
        <begin position="143"/>
        <end position="161"/>
    </location>
</feature>
<feature type="transmembrane region" description="Helical" evidence="5">
    <location>
        <begin position="46"/>
        <end position="64"/>
    </location>
</feature>
<evidence type="ECO:0000313" key="7">
    <source>
        <dbReference type="Proteomes" id="UP000016932"/>
    </source>
</evidence>
<keyword evidence="7" id="KW-1185">Reference proteome</keyword>
<dbReference type="Gene3D" id="1.10.630.10">
    <property type="entry name" value="Cytochrome P450"/>
    <property type="match status" value="1"/>
</dbReference>
<dbReference type="HOGENOM" id="CLU_655736_0_0_1"/>
<dbReference type="VEuPathDB" id="FungiDB:MYCFIDRAFT_212929"/>
<dbReference type="PANTHER" id="PTHR31465">
    <property type="entry name" value="PROTEIN RTA1-RELATED"/>
    <property type="match status" value="1"/>
</dbReference>
<dbReference type="GO" id="GO:0000324">
    <property type="term" value="C:fungal-type vacuole"/>
    <property type="evidence" value="ECO:0007669"/>
    <property type="project" value="TreeGrafter"/>
</dbReference>
<dbReference type="GeneID" id="19337857"/>
<evidence type="ECO:0000313" key="6">
    <source>
        <dbReference type="EMBL" id="EME87543.1"/>
    </source>
</evidence>
<sequence>MSELMKEYPASYVGCNLDIPKSNCTLDTCCLAQSYFLYRPTYPGNLFFAAFFAILIIPQIWLCVKYRTWGFGIGMLLSLLLEAVGYLARIGLHADPFSNGSFLMYLIALTIAPVFITAAIYLCLSRIIVVYGEHLSPFRPRTIAIAFMSSDFLSLILQAVGGAWAESKTQSGEDNQGGVNIMIAGLLLQAISLAIFVGIWAWFQLRVLRGVPTHDPAKVYTRQRAFFYAFNAGLLVATAGIVVRSIYRVAELWGGFSGKLWNDEVDFMILDGAMIGLAALLLTVLHPGAAFGDSVLQYAYFGPLSKFPGPKSRGLSNLPYIWTILRGTEGTELPQLHEKYGPVVRIAPDHLSFNGGASAWKDIYGFKKNVCKDPFFYSKPFNGVASIVTADNENHARQRKNSRGRSAIAGGHVSGWVED</sequence>
<keyword evidence="4 5" id="KW-0472">Membrane</keyword>
<evidence type="ECO:0000256" key="5">
    <source>
        <dbReference type="SAM" id="Phobius"/>
    </source>
</evidence>
<feature type="transmembrane region" description="Helical" evidence="5">
    <location>
        <begin position="226"/>
        <end position="247"/>
    </location>
</feature>
<dbReference type="GO" id="GO:0005506">
    <property type="term" value="F:iron ion binding"/>
    <property type="evidence" value="ECO:0007669"/>
    <property type="project" value="InterPro"/>
</dbReference>
<gene>
    <name evidence="6" type="ORF">MYCFIDRAFT_212929</name>
</gene>
<name>N1Q9H7_PSEFD</name>
<dbReference type="PANTHER" id="PTHR31465:SF9">
    <property type="entry name" value="SPHINGOID LONG-CHAIN BASE TRANSPORTER RSB1"/>
    <property type="match status" value="1"/>
</dbReference>
<dbReference type="GO" id="GO:0004497">
    <property type="term" value="F:monooxygenase activity"/>
    <property type="evidence" value="ECO:0007669"/>
    <property type="project" value="InterPro"/>
</dbReference>